<dbReference type="SUPFAM" id="SSF52540">
    <property type="entry name" value="P-loop containing nucleoside triphosphate hydrolases"/>
    <property type="match status" value="1"/>
</dbReference>
<dbReference type="PANTHER" id="PTHR42869:SF1">
    <property type="entry name" value="SLL0572 PROTEIN"/>
    <property type="match status" value="1"/>
</dbReference>
<protein>
    <submittedName>
        <fullName evidence="1">Cyclic 2,3-diphosphoglycerate synthase</fullName>
    </submittedName>
</protein>
<keyword evidence="2" id="KW-1185">Reference proteome</keyword>
<evidence type="ECO:0000313" key="2">
    <source>
        <dbReference type="Proteomes" id="UP001320898"/>
    </source>
</evidence>
<dbReference type="PANTHER" id="PTHR42869">
    <property type="entry name" value="SLL0572 PROTEIN"/>
    <property type="match status" value="1"/>
</dbReference>
<dbReference type="InterPro" id="IPR027417">
    <property type="entry name" value="P-loop_NTPase"/>
</dbReference>
<organism evidence="1 2">
    <name type="scientific">Microbaculum marinisediminis</name>
    <dbReference type="NCBI Taxonomy" id="2931392"/>
    <lineage>
        <taxon>Bacteria</taxon>
        <taxon>Pseudomonadati</taxon>
        <taxon>Pseudomonadota</taxon>
        <taxon>Alphaproteobacteria</taxon>
        <taxon>Hyphomicrobiales</taxon>
        <taxon>Tepidamorphaceae</taxon>
        <taxon>Microbaculum</taxon>
    </lineage>
</organism>
<gene>
    <name evidence="1" type="ORF">MUB46_22100</name>
</gene>
<dbReference type="InterPro" id="IPR053199">
    <property type="entry name" value="cDPG_synthetase-like"/>
</dbReference>
<sequence length="448" mass="48142">MRDEGAPRRVVIMGAAGRDFHNFNTVYRGDRSVRVVAFTAAQIPDIAGRRYPAALAGALYPEGIPIIDEAGLAALCREEAIDTVVFAYSDVTHAHVMHQASIALAAGADFTLLGPKHTMLNAQVSVIAVCAVRTGCGKSQVTRWLSRLLKEKGLRVAVVRHPMPYGDIQRQAVQRFETRGDLDAADCTVEEREEYEPHLALGTVVYAGVDYRAILKRAEADADIILWDGGNNDFPFYVPDLMITLVDPMRAGHETAYHPGETVLRMADIVLVAKADAVDAGAIAEVSGTARRLNPDARIVRGASPVTLDDPARVKGRRVLVIEDGPTITHGGMAYGAGYVAAMRAGAEIVDPRAAAAAAPEIAAIYAKYPHIGAVLPAVGYSDDQLDALRRTINAAKVDVVISATPCDLAGLIDVSVPIVRVRYDYAEMDEPGLGDLVEAFLERRERG</sequence>
<reference evidence="1 2" key="1">
    <citation type="submission" date="2022-04" db="EMBL/GenBank/DDBJ databases">
        <authorList>
            <person name="Ye Y.-Q."/>
            <person name="Du Z.-J."/>
        </authorList>
    </citation>
    <scope>NUCLEOTIDE SEQUENCE [LARGE SCALE GENOMIC DNA]</scope>
    <source>
        <strain evidence="1 2">A6E488</strain>
    </source>
</reference>
<name>A0AAW5R2Y4_9HYPH</name>
<accession>A0AAW5R2Y4</accession>
<proteinExistence type="predicted"/>
<dbReference type="EMBL" id="JALIDZ010000013">
    <property type="protein sequence ID" value="MCT8974567.1"/>
    <property type="molecule type" value="Genomic_DNA"/>
</dbReference>
<dbReference type="Gene3D" id="3.40.50.300">
    <property type="entry name" value="P-loop containing nucleotide triphosphate hydrolases"/>
    <property type="match status" value="1"/>
</dbReference>
<dbReference type="RefSeq" id="WP_261618152.1">
    <property type="nucleotide sequence ID" value="NZ_JALIDZ010000013.1"/>
</dbReference>
<evidence type="ECO:0000313" key="1">
    <source>
        <dbReference type="EMBL" id="MCT8974567.1"/>
    </source>
</evidence>
<dbReference type="Proteomes" id="UP001320898">
    <property type="component" value="Unassembled WGS sequence"/>
</dbReference>
<comment type="caution">
    <text evidence="1">The sequence shown here is derived from an EMBL/GenBank/DDBJ whole genome shotgun (WGS) entry which is preliminary data.</text>
</comment>
<dbReference type="AlphaFoldDB" id="A0AAW5R2Y4"/>